<protein>
    <recommendedName>
        <fullName evidence="3">Replication-relaxation</fullName>
    </recommendedName>
</protein>
<organism evidence="1 2">
    <name type="scientific">Fictibacillus phosphorivorans</name>
    <dbReference type="NCBI Taxonomy" id="1221500"/>
    <lineage>
        <taxon>Bacteria</taxon>
        <taxon>Bacillati</taxon>
        <taxon>Bacillota</taxon>
        <taxon>Bacilli</taxon>
        <taxon>Bacillales</taxon>
        <taxon>Fictibacillaceae</taxon>
        <taxon>Fictibacillus</taxon>
    </lineage>
</organism>
<gene>
    <name evidence="1" type="ORF">AWM68_17860</name>
</gene>
<comment type="caution">
    <text evidence="1">The sequence shown here is derived from an EMBL/GenBank/DDBJ whole genome shotgun (WGS) entry which is preliminary data.</text>
</comment>
<evidence type="ECO:0000313" key="2">
    <source>
        <dbReference type="Proteomes" id="UP000076567"/>
    </source>
</evidence>
<evidence type="ECO:0008006" key="3">
    <source>
        <dbReference type="Google" id="ProtNLM"/>
    </source>
</evidence>
<dbReference type="EMBL" id="LRFC01000006">
    <property type="protein sequence ID" value="KZE68036.1"/>
    <property type="molecule type" value="Genomic_DNA"/>
</dbReference>
<dbReference type="AlphaFoldDB" id="A0A161RUT8"/>
<dbReference type="Proteomes" id="UP000076567">
    <property type="component" value="Unassembled WGS sequence"/>
</dbReference>
<accession>A0A161RUT8</accession>
<dbReference type="OrthoDB" id="2896251at2"/>
<dbReference type="RefSeq" id="WP_066238621.1">
    <property type="nucleotide sequence ID" value="NZ_LRFC01000006.1"/>
</dbReference>
<keyword evidence="2" id="KW-1185">Reference proteome</keyword>
<reference evidence="2" key="1">
    <citation type="submission" date="2016-01" db="EMBL/GenBank/DDBJ databases">
        <title>Draft genome of Chromobacterium sp. F49.</title>
        <authorList>
            <person name="Hong K.W."/>
        </authorList>
    </citation>
    <scope>NUCLEOTIDE SEQUENCE [LARGE SCALE GENOMIC DNA]</scope>
    <source>
        <strain evidence="2">P7IIIA</strain>
    </source>
</reference>
<sequence>MEVLTQAQSPSLDGLEESHFTTKQGEVPFWDHPFLKGSKMLPQKYYPYTTLEGVLDLYRRRRLDESDFILLKVLGDAVCANEDQLRRYMAGIMNRSETSKRLDRYRTSGLVERWKVRIRGQEETYKPPAPFTLGVAGYKLLKHFYSDNFFMNADRWDSHGIGGIKRYVAMNELRCQMIEQKMITKWKWNAIIADNRSIKFPMGVAEVKTPQGKVNFLIDRAQMNQNFIGYFREKLDTWKWVYEKYGSIPVSEFADNMSFVVIFTSTLSVAEKIHKELMLDTYPFTTWFCVEEDLVQDGLNNAFYVPNKEKLKRIKVNF</sequence>
<evidence type="ECO:0000313" key="1">
    <source>
        <dbReference type="EMBL" id="KZE68036.1"/>
    </source>
</evidence>
<proteinExistence type="predicted"/>
<name>A0A161RUT8_9BACL</name>